<keyword evidence="4" id="KW-1185">Reference proteome</keyword>
<evidence type="ECO:0000313" key="3">
    <source>
        <dbReference type="EMBL" id="SFB87325.1"/>
    </source>
</evidence>
<dbReference type="EMBL" id="FOLM01000001">
    <property type="protein sequence ID" value="SFB87325.1"/>
    <property type="molecule type" value="Genomic_DNA"/>
</dbReference>
<keyword evidence="2" id="KW-0812">Transmembrane</keyword>
<evidence type="ECO:0000256" key="1">
    <source>
        <dbReference type="SAM" id="MobiDB-lite"/>
    </source>
</evidence>
<evidence type="ECO:0000313" key="4">
    <source>
        <dbReference type="Proteomes" id="UP000199207"/>
    </source>
</evidence>
<keyword evidence="2" id="KW-1133">Transmembrane helix</keyword>
<reference evidence="3 4" key="1">
    <citation type="submission" date="2016-10" db="EMBL/GenBank/DDBJ databases">
        <authorList>
            <person name="de Groot N.N."/>
        </authorList>
    </citation>
    <scope>NUCLEOTIDE SEQUENCE [LARGE SCALE GENOMIC DNA]</scope>
    <source>
        <strain evidence="3 4">CGMCC 4.5739</strain>
    </source>
</reference>
<evidence type="ECO:0000256" key="2">
    <source>
        <dbReference type="SAM" id="Phobius"/>
    </source>
</evidence>
<feature type="transmembrane region" description="Helical" evidence="2">
    <location>
        <begin position="94"/>
        <end position="114"/>
    </location>
</feature>
<feature type="compositionally biased region" description="Low complexity" evidence="1">
    <location>
        <begin position="153"/>
        <end position="186"/>
    </location>
</feature>
<sequence>MLCEAVAIGTAQWLMGLVARAQRMSLAGLSTDTIVLITWLGGALLGGLLLACAVLLLRTAVRDRLGGRPVRAVLAGSLVANALLAIVAVGMFGWAAFAAAMAVFGLVLLVMTAYPPPQRGAGAHRPVPGRPGAAPDTADKRPGDGGRAGSAGGAPDPTAGPAGPAGPAQPGAAGEPVAVVVSATDR</sequence>
<feature type="transmembrane region" description="Helical" evidence="2">
    <location>
        <begin position="69"/>
        <end position="88"/>
    </location>
</feature>
<accession>A0A1I1EJQ2</accession>
<organism evidence="3 4">
    <name type="scientific">Streptomyces aidingensis</name>
    <dbReference type="NCBI Taxonomy" id="910347"/>
    <lineage>
        <taxon>Bacteria</taxon>
        <taxon>Bacillati</taxon>
        <taxon>Actinomycetota</taxon>
        <taxon>Actinomycetes</taxon>
        <taxon>Kitasatosporales</taxon>
        <taxon>Streptomycetaceae</taxon>
        <taxon>Streptomyces</taxon>
    </lineage>
</organism>
<proteinExistence type="predicted"/>
<protein>
    <submittedName>
        <fullName evidence="3">Uncharacterized protein</fullName>
    </submittedName>
</protein>
<name>A0A1I1EJQ2_9ACTN</name>
<keyword evidence="2" id="KW-0472">Membrane</keyword>
<dbReference type="Proteomes" id="UP000199207">
    <property type="component" value="Unassembled WGS sequence"/>
</dbReference>
<feature type="transmembrane region" description="Helical" evidence="2">
    <location>
        <begin position="37"/>
        <end position="57"/>
    </location>
</feature>
<gene>
    <name evidence="3" type="ORF">SAMN05421773_101337</name>
</gene>
<dbReference type="AlphaFoldDB" id="A0A1I1EJQ2"/>
<feature type="region of interest" description="Disordered" evidence="1">
    <location>
        <begin position="119"/>
        <end position="186"/>
    </location>
</feature>